<keyword evidence="4 9" id="KW-0645">Protease</keyword>
<evidence type="ECO:0000256" key="3">
    <source>
        <dbReference type="ARBA" id="ARBA00022490"/>
    </source>
</evidence>
<dbReference type="EMBL" id="LN890985">
    <property type="protein sequence ID" value="CUS12739.1"/>
    <property type="molecule type" value="Genomic_DNA"/>
</dbReference>
<dbReference type="Proteomes" id="UP001412239">
    <property type="component" value="Unassembled WGS sequence"/>
</dbReference>
<dbReference type="GO" id="GO:0046872">
    <property type="term" value="F:metal ion binding"/>
    <property type="evidence" value="ECO:0007669"/>
    <property type="project" value="UniProtKB-UniRule"/>
</dbReference>
<dbReference type="Gene3D" id="1.10.1370.10">
    <property type="entry name" value="Neurolysin, domain 3"/>
    <property type="match status" value="1"/>
</dbReference>
<dbReference type="AlphaFoldDB" id="A0A292PYU7"/>
<comment type="cofactor">
    <cofactor evidence="9">
        <name>Zn(2+)</name>
        <dbReference type="ChEBI" id="CHEBI:29105"/>
    </cofactor>
    <text evidence="9">Binds 1 zinc ion.</text>
</comment>
<dbReference type="SUPFAM" id="SSF55486">
    <property type="entry name" value="Metalloproteases ('zincins'), catalytic domain"/>
    <property type="match status" value="1"/>
</dbReference>
<evidence type="ECO:0000256" key="1">
    <source>
        <dbReference type="ARBA" id="ARBA00004496"/>
    </source>
</evidence>
<dbReference type="InterPro" id="IPR024077">
    <property type="entry name" value="Neurolysin/TOP_dom2"/>
</dbReference>
<organism evidence="11 12">
    <name type="scientific">Tuber aestivum</name>
    <name type="common">summer truffle</name>
    <dbReference type="NCBI Taxonomy" id="59557"/>
    <lineage>
        <taxon>Eukaryota</taxon>
        <taxon>Fungi</taxon>
        <taxon>Dikarya</taxon>
        <taxon>Ascomycota</taxon>
        <taxon>Pezizomycotina</taxon>
        <taxon>Pezizomycetes</taxon>
        <taxon>Pezizales</taxon>
        <taxon>Tuberaceae</taxon>
        <taxon>Tuber</taxon>
    </lineage>
</organism>
<reference evidence="11" key="1">
    <citation type="submission" date="2015-10" db="EMBL/GenBank/DDBJ databases">
        <authorList>
            <person name="Regsiter A."/>
            <person name="william w."/>
        </authorList>
    </citation>
    <scope>NUCLEOTIDE SEQUENCE</scope>
    <source>
        <strain evidence="11">Montdore</strain>
    </source>
</reference>
<dbReference type="FunFam" id="1.20.1050.40:FF:000001">
    <property type="entry name" value="Thimet oligopeptidase 1"/>
    <property type="match status" value="1"/>
</dbReference>
<evidence type="ECO:0000259" key="10">
    <source>
        <dbReference type="Pfam" id="PF01432"/>
    </source>
</evidence>
<keyword evidence="7 9" id="KW-0862">Zinc</keyword>
<dbReference type="InterPro" id="IPR045090">
    <property type="entry name" value="Pept_M3A_M3B"/>
</dbReference>
<keyword evidence="6 9" id="KW-0378">Hydrolase</keyword>
<evidence type="ECO:0000256" key="8">
    <source>
        <dbReference type="ARBA" id="ARBA00023049"/>
    </source>
</evidence>
<evidence type="ECO:0000256" key="5">
    <source>
        <dbReference type="ARBA" id="ARBA00022723"/>
    </source>
</evidence>
<dbReference type="GO" id="GO:0006518">
    <property type="term" value="P:peptide metabolic process"/>
    <property type="evidence" value="ECO:0007669"/>
    <property type="project" value="TreeGrafter"/>
</dbReference>
<comment type="similarity">
    <text evidence="2 9">Belongs to the peptidase M3 family.</text>
</comment>
<dbReference type="PANTHER" id="PTHR11804:SF84">
    <property type="entry name" value="SACCHAROLYSIN"/>
    <property type="match status" value="1"/>
</dbReference>
<name>A0A292PYU7_9PEZI</name>
<dbReference type="PANTHER" id="PTHR11804">
    <property type="entry name" value="PROTEASE M3 THIMET OLIGOPEPTIDASE-RELATED"/>
    <property type="match status" value="1"/>
</dbReference>
<protein>
    <recommendedName>
        <fullName evidence="10">Peptidase M3A/M3B catalytic domain-containing protein</fullName>
    </recommendedName>
</protein>
<evidence type="ECO:0000256" key="2">
    <source>
        <dbReference type="ARBA" id="ARBA00006040"/>
    </source>
</evidence>
<sequence length="699" mass="80237">MVGGHPKPPPAPKFTHTPESVIKETNRLIATSRELQDKIAKEVNPETANFQNVLKPLAEDENEMGLDTAILGFYQYVSTNKALRDASSEAERLLDDFGIESSMREDIYKLVSVVNKSPQSKAVDVAAESTRFLEKVYESYIRNGLGLAEKEKARFKEIKKELSILGIDFSKRLNEENGGIWFTPEELKGVPEDVLSGLSKGETGTENEGKLHLTFKYPDLFPTMRYAINPETRKKVFLGNENKCNENSKLFKKAIELRDEKARLLGFKNHAEFILQPKMAKNPEKVLAFLTDLRQKLAPGAEKEKSRLKRLKAVDYKDRKIVDDGHYYLWDHRYYDRLLLEKEYKLDAQKIAEYFPLGHTIKGMMKIFESLFGLEFVEVADGTKNTWHEDCKQFRVYNEKPKDGSEQTFVGWLYLDLHPREGKYGHAANFNLQPVRLASSNDGFTGKKGERRYPATALVCNFSKPTANKPSLLKHDEVVTLFHELGHGIHDLVSITYYSRFHGTNVVRDFVEAPSQMLENWCWTQSELISLSSHYRTEKKIPQEMVRAIISTKHVNDALFNLRQLHFAFFDMEMHSYKNHDDAVKAEPSVRYNKLRTEIALLDPPNGLGDNFGHGEATFGHLMGGYDAGYYGYLWSQVFSTDMFYTAFKKEPMDGEQGRRYRHTVLEKGGSRDEMETLKEFLGREPNSDAFFEDLGLKK</sequence>
<accession>A0A292PYU7</accession>
<gene>
    <name evidence="11" type="ORF">GSTUAT00003162001</name>
</gene>
<dbReference type="GO" id="GO:0005758">
    <property type="term" value="C:mitochondrial intermembrane space"/>
    <property type="evidence" value="ECO:0007669"/>
    <property type="project" value="TreeGrafter"/>
</dbReference>
<dbReference type="Gene3D" id="3.40.390.10">
    <property type="entry name" value="Collagenase (Catalytic Domain)"/>
    <property type="match status" value="1"/>
</dbReference>
<keyword evidence="5 9" id="KW-0479">Metal-binding</keyword>
<dbReference type="GO" id="GO:0004222">
    <property type="term" value="F:metalloendopeptidase activity"/>
    <property type="evidence" value="ECO:0007669"/>
    <property type="project" value="InterPro"/>
</dbReference>
<evidence type="ECO:0000256" key="6">
    <source>
        <dbReference type="ARBA" id="ARBA00022801"/>
    </source>
</evidence>
<dbReference type="InterPro" id="IPR024080">
    <property type="entry name" value="Neurolysin/TOP_N"/>
</dbReference>
<dbReference type="CDD" id="cd06455">
    <property type="entry name" value="M3A_TOP"/>
    <property type="match status" value="1"/>
</dbReference>
<keyword evidence="8 9" id="KW-0482">Metalloprotease</keyword>
<dbReference type="GO" id="GO:0006508">
    <property type="term" value="P:proteolysis"/>
    <property type="evidence" value="ECO:0007669"/>
    <property type="project" value="UniProtKB-KW"/>
</dbReference>
<dbReference type="Gene3D" id="1.20.1050.40">
    <property type="entry name" value="Endopeptidase. Chain P, domain 1"/>
    <property type="match status" value="1"/>
</dbReference>
<dbReference type="InterPro" id="IPR024079">
    <property type="entry name" value="MetalloPept_cat_dom_sf"/>
</dbReference>
<dbReference type="Pfam" id="PF01432">
    <property type="entry name" value="Peptidase_M3"/>
    <property type="match status" value="1"/>
</dbReference>
<feature type="domain" description="Peptidase M3A/M3B catalytic" evidence="10">
    <location>
        <begin position="224"/>
        <end position="696"/>
    </location>
</feature>
<evidence type="ECO:0000313" key="12">
    <source>
        <dbReference type="Proteomes" id="UP001412239"/>
    </source>
</evidence>
<keyword evidence="3" id="KW-0963">Cytoplasm</keyword>
<proteinExistence type="inferred from homology"/>
<evidence type="ECO:0000256" key="4">
    <source>
        <dbReference type="ARBA" id="ARBA00022670"/>
    </source>
</evidence>
<comment type="subcellular location">
    <subcellularLocation>
        <location evidence="1">Cytoplasm</location>
    </subcellularLocation>
</comment>
<keyword evidence="12" id="KW-1185">Reference proteome</keyword>
<dbReference type="FunFam" id="3.40.390.10:FF:000006">
    <property type="entry name" value="Thimet oligopeptidase 1"/>
    <property type="match status" value="1"/>
</dbReference>
<evidence type="ECO:0000256" key="7">
    <source>
        <dbReference type="ARBA" id="ARBA00022833"/>
    </source>
</evidence>
<evidence type="ECO:0000313" key="11">
    <source>
        <dbReference type="EMBL" id="CUS12739.1"/>
    </source>
</evidence>
<dbReference type="InterPro" id="IPR001567">
    <property type="entry name" value="Pept_M3A_M3B_dom"/>
</dbReference>
<evidence type="ECO:0000256" key="9">
    <source>
        <dbReference type="RuleBase" id="RU003435"/>
    </source>
</evidence>